<protein>
    <submittedName>
        <fullName evidence="2">Uncharacterized protein</fullName>
    </submittedName>
</protein>
<accession>A0A6L2LUJ9</accession>
<dbReference type="AlphaFoldDB" id="A0A6L2LUJ9"/>
<gene>
    <name evidence="2" type="ORF">Tci_036615</name>
</gene>
<feature type="region of interest" description="Disordered" evidence="1">
    <location>
        <begin position="735"/>
        <end position="765"/>
    </location>
</feature>
<proteinExistence type="predicted"/>
<organism evidence="2">
    <name type="scientific">Tanacetum cinerariifolium</name>
    <name type="common">Dalmatian daisy</name>
    <name type="synonym">Chrysanthemum cinerariifolium</name>
    <dbReference type="NCBI Taxonomy" id="118510"/>
    <lineage>
        <taxon>Eukaryota</taxon>
        <taxon>Viridiplantae</taxon>
        <taxon>Streptophyta</taxon>
        <taxon>Embryophyta</taxon>
        <taxon>Tracheophyta</taxon>
        <taxon>Spermatophyta</taxon>
        <taxon>Magnoliopsida</taxon>
        <taxon>eudicotyledons</taxon>
        <taxon>Gunneridae</taxon>
        <taxon>Pentapetalae</taxon>
        <taxon>asterids</taxon>
        <taxon>campanulids</taxon>
        <taxon>Asterales</taxon>
        <taxon>Asteraceae</taxon>
        <taxon>Asteroideae</taxon>
        <taxon>Anthemideae</taxon>
        <taxon>Anthemidinae</taxon>
        <taxon>Tanacetum</taxon>
    </lineage>
</organism>
<feature type="region of interest" description="Disordered" evidence="1">
    <location>
        <begin position="683"/>
        <end position="702"/>
    </location>
</feature>
<evidence type="ECO:0000256" key="1">
    <source>
        <dbReference type="SAM" id="MobiDB-lite"/>
    </source>
</evidence>
<sequence>MVFHKMNTEEVSDRFVALYFVNGLEAYDGEINLGVEENMILNEYALKICLEHKVKRGNKIVKKEIIVALRGEIYIVKFIINLEEDDVEPGVIFGGSFLRMTKAITDIRKKVLDEIWKDKVELDGMIVKEEEEAIKKVGVTTLIAKFLILDIPIDRDASIVVGLGFLRMIGGIVNTLERLFLTFDGFCHQTIRTARSDIMRNVESDSNDEEEYEIKTNKFRAPIYGLKLTPYLNCNDPAERSLALQTVTNLFRKISVWNKAVSFLGLLPVPLKHVNWKPDYKGCYTKEEEATRQWCTEIRVTDPYGNIYIQGFTTKKTDRGNDAESGSSRSKCSRQIETIEKDVLNGMGCDGEIDDMLRIKLREAKSNEEIFTLVVWIRAFNIKEPIYAELCHEFYSTYEFNEEYWLSISREENLGLSRSHASTIKNPNLRVIHKMITYGLCQRTIGYNKIQKNDLCLLSMFEARHQNRYANVAWLITRDMKRKGVGTQRESQICCGQFITKIARKIRVLTDAVLKSLSTLIYCKYLDTTTLRELIDSKGRLIPEDPMGSMEIRQDAIERLEYRQSYHWDSSMDGLDAMLENGLWFIWNNLLILKKWHLYKNLLKEDAITNPGRSSYARVMIELRADVELKDYIVVAMPRIKGGYYTCASKKKTVKKPSQTSRGVSVGPKIGFKPQKEYRLDPKKHNASFSSNKKKGVEPTIEVSNSNPFDVLNTVDNDVEFGTNGRTTSLVNNEATSSRSSFMNIDNDGEFASNTPIGEKIDKIE</sequence>
<dbReference type="EMBL" id="BKCJ010005055">
    <property type="protein sequence ID" value="GEU64637.1"/>
    <property type="molecule type" value="Genomic_DNA"/>
</dbReference>
<name>A0A6L2LUJ9_TANCI</name>
<reference evidence="2" key="1">
    <citation type="journal article" date="2019" name="Sci. Rep.">
        <title>Draft genome of Tanacetum cinerariifolium, the natural source of mosquito coil.</title>
        <authorList>
            <person name="Yamashiro T."/>
            <person name="Shiraishi A."/>
            <person name="Satake H."/>
            <person name="Nakayama K."/>
        </authorList>
    </citation>
    <scope>NUCLEOTIDE SEQUENCE</scope>
</reference>
<comment type="caution">
    <text evidence="2">The sequence shown here is derived from an EMBL/GenBank/DDBJ whole genome shotgun (WGS) entry which is preliminary data.</text>
</comment>
<feature type="compositionally biased region" description="Polar residues" evidence="1">
    <location>
        <begin position="735"/>
        <end position="744"/>
    </location>
</feature>
<evidence type="ECO:0000313" key="2">
    <source>
        <dbReference type="EMBL" id="GEU64637.1"/>
    </source>
</evidence>